<dbReference type="AlphaFoldDB" id="A0AAE0MJ60"/>
<proteinExistence type="inferred from homology"/>
<feature type="domain" description="Thioredoxin" evidence="3">
    <location>
        <begin position="1"/>
        <end position="118"/>
    </location>
</feature>
<dbReference type="EMBL" id="JAUEPO010000002">
    <property type="protein sequence ID" value="KAK3334130.1"/>
    <property type="molecule type" value="Genomic_DNA"/>
</dbReference>
<dbReference type="InterPro" id="IPR013766">
    <property type="entry name" value="Thioredoxin_domain"/>
</dbReference>
<keyword evidence="2" id="KW-1015">Disulfide bond</keyword>
<gene>
    <name evidence="4" type="ORF">B0T19DRAFT_352389</name>
</gene>
<dbReference type="PROSITE" id="PS00194">
    <property type="entry name" value="THIOREDOXIN_1"/>
    <property type="match status" value="1"/>
</dbReference>
<accession>A0AAE0MJ60</accession>
<protein>
    <submittedName>
        <fullName evidence="4">Thioredoxin-like protein</fullName>
    </submittedName>
</protein>
<evidence type="ECO:0000256" key="2">
    <source>
        <dbReference type="ARBA" id="ARBA00023157"/>
    </source>
</evidence>
<dbReference type="InterPro" id="IPR017937">
    <property type="entry name" value="Thioredoxin_CS"/>
</dbReference>
<dbReference type="Gene3D" id="3.40.30.10">
    <property type="entry name" value="Glutaredoxin"/>
    <property type="match status" value="1"/>
</dbReference>
<dbReference type="PRINTS" id="PR00421">
    <property type="entry name" value="THIOREDOXIN"/>
</dbReference>
<sequence>MADNVKQIASAADFSSLLASTQYVVADFYADWCGPCKAIAPKYVELAKQHSLPGFMAFAKVNVDTVQAVAQEYGITAMPTFLFFKDGKKVAVNGNAMIQGADWNTLRLASEKMARLAKEKAIAAGGAK</sequence>
<dbReference type="PANTHER" id="PTHR46115">
    <property type="entry name" value="THIOREDOXIN-LIKE PROTEIN 1"/>
    <property type="match status" value="1"/>
</dbReference>
<reference evidence="4" key="2">
    <citation type="submission" date="2023-06" db="EMBL/GenBank/DDBJ databases">
        <authorList>
            <consortium name="Lawrence Berkeley National Laboratory"/>
            <person name="Haridas S."/>
            <person name="Hensen N."/>
            <person name="Bonometti L."/>
            <person name="Westerberg I."/>
            <person name="Brannstrom I.O."/>
            <person name="Guillou S."/>
            <person name="Cros-Aarteil S."/>
            <person name="Calhoun S."/>
            <person name="Kuo A."/>
            <person name="Mondo S."/>
            <person name="Pangilinan J."/>
            <person name="Riley R."/>
            <person name="Labutti K."/>
            <person name="Andreopoulos B."/>
            <person name="Lipzen A."/>
            <person name="Chen C."/>
            <person name="Yanf M."/>
            <person name="Daum C."/>
            <person name="Ng V."/>
            <person name="Clum A."/>
            <person name="Steindorff A."/>
            <person name="Ohm R."/>
            <person name="Martin F."/>
            <person name="Silar P."/>
            <person name="Natvig D."/>
            <person name="Lalanne C."/>
            <person name="Gautier V."/>
            <person name="Ament-Velasquez S.L."/>
            <person name="Kruys A."/>
            <person name="Hutchinson M.I."/>
            <person name="Powell A.J."/>
            <person name="Barry K."/>
            <person name="Miller A.N."/>
            <person name="Grigoriev I.V."/>
            <person name="Debuchy R."/>
            <person name="Gladieux P."/>
            <person name="Thoren M.H."/>
            <person name="Johannesson H."/>
        </authorList>
    </citation>
    <scope>NUCLEOTIDE SEQUENCE</scope>
    <source>
        <strain evidence="4">SMH4131-1</strain>
    </source>
</reference>
<organism evidence="4 5">
    <name type="scientific">Cercophora scortea</name>
    <dbReference type="NCBI Taxonomy" id="314031"/>
    <lineage>
        <taxon>Eukaryota</taxon>
        <taxon>Fungi</taxon>
        <taxon>Dikarya</taxon>
        <taxon>Ascomycota</taxon>
        <taxon>Pezizomycotina</taxon>
        <taxon>Sordariomycetes</taxon>
        <taxon>Sordariomycetidae</taxon>
        <taxon>Sordariales</taxon>
        <taxon>Lasiosphaeriaceae</taxon>
        <taxon>Cercophora</taxon>
    </lineage>
</organism>
<keyword evidence="5" id="KW-1185">Reference proteome</keyword>
<dbReference type="Proteomes" id="UP001286456">
    <property type="component" value="Unassembled WGS sequence"/>
</dbReference>
<dbReference type="Pfam" id="PF00085">
    <property type="entry name" value="Thioredoxin"/>
    <property type="match status" value="1"/>
</dbReference>
<evidence type="ECO:0000256" key="1">
    <source>
        <dbReference type="ARBA" id="ARBA00008987"/>
    </source>
</evidence>
<dbReference type="PROSITE" id="PS51352">
    <property type="entry name" value="THIOREDOXIN_2"/>
    <property type="match status" value="1"/>
</dbReference>
<dbReference type="CDD" id="cd02947">
    <property type="entry name" value="TRX_family"/>
    <property type="match status" value="1"/>
</dbReference>
<dbReference type="SUPFAM" id="SSF52833">
    <property type="entry name" value="Thioredoxin-like"/>
    <property type="match status" value="1"/>
</dbReference>
<reference evidence="4" key="1">
    <citation type="journal article" date="2023" name="Mol. Phylogenet. Evol.">
        <title>Genome-scale phylogeny and comparative genomics of the fungal order Sordariales.</title>
        <authorList>
            <person name="Hensen N."/>
            <person name="Bonometti L."/>
            <person name="Westerberg I."/>
            <person name="Brannstrom I.O."/>
            <person name="Guillou S."/>
            <person name="Cros-Aarteil S."/>
            <person name="Calhoun S."/>
            <person name="Haridas S."/>
            <person name="Kuo A."/>
            <person name="Mondo S."/>
            <person name="Pangilinan J."/>
            <person name="Riley R."/>
            <person name="LaButti K."/>
            <person name="Andreopoulos B."/>
            <person name="Lipzen A."/>
            <person name="Chen C."/>
            <person name="Yan M."/>
            <person name="Daum C."/>
            <person name="Ng V."/>
            <person name="Clum A."/>
            <person name="Steindorff A."/>
            <person name="Ohm R.A."/>
            <person name="Martin F."/>
            <person name="Silar P."/>
            <person name="Natvig D.O."/>
            <person name="Lalanne C."/>
            <person name="Gautier V."/>
            <person name="Ament-Velasquez S.L."/>
            <person name="Kruys A."/>
            <person name="Hutchinson M.I."/>
            <person name="Powell A.J."/>
            <person name="Barry K."/>
            <person name="Miller A.N."/>
            <person name="Grigoriev I.V."/>
            <person name="Debuchy R."/>
            <person name="Gladieux P."/>
            <person name="Hiltunen Thoren M."/>
            <person name="Johannesson H."/>
        </authorList>
    </citation>
    <scope>NUCLEOTIDE SEQUENCE</scope>
    <source>
        <strain evidence="4">SMH4131-1</strain>
    </source>
</reference>
<evidence type="ECO:0000313" key="4">
    <source>
        <dbReference type="EMBL" id="KAK3334130.1"/>
    </source>
</evidence>
<evidence type="ECO:0000259" key="3">
    <source>
        <dbReference type="PROSITE" id="PS51352"/>
    </source>
</evidence>
<dbReference type="InterPro" id="IPR036249">
    <property type="entry name" value="Thioredoxin-like_sf"/>
</dbReference>
<name>A0AAE0MJ60_9PEZI</name>
<comment type="similarity">
    <text evidence="1">Belongs to the thioredoxin family.</text>
</comment>
<evidence type="ECO:0000313" key="5">
    <source>
        <dbReference type="Proteomes" id="UP001286456"/>
    </source>
</evidence>
<comment type="caution">
    <text evidence="4">The sequence shown here is derived from an EMBL/GenBank/DDBJ whole genome shotgun (WGS) entry which is preliminary data.</text>
</comment>